<dbReference type="SUPFAM" id="SSF54285">
    <property type="entry name" value="MoaD/ThiS"/>
    <property type="match status" value="1"/>
</dbReference>
<evidence type="ECO:0000313" key="1">
    <source>
        <dbReference type="EMBL" id="QUI23391.1"/>
    </source>
</evidence>
<name>A0A8J8MKW3_9FIRM</name>
<dbReference type="RefSeq" id="WP_212694075.1">
    <property type="nucleotide sequence ID" value="NZ_CP058649.1"/>
</dbReference>
<dbReference type="Proteomes" id="UP000683246">
    <property type="component" value="Chromosome"/>
</dbReference>
<proteinExistence type="predicted"/>
<gene>
    <name evidence="1" type="primary">thiS</name>
    <name evidence="1" type="ORF">HZI73_14330</name>
</gene>
<dbReference type="PANTHER" id="PTHR34472:SF1">
    <property type="entry name" value="SULFUR CARRIER PROTEIN THIS"/>
    <property type="match status" value="1"/>
</dbReference>
<evidence type="ECO:0000313" key="2">
    <source>
        <dbReference type="Proteomes" id="UP000683246"/>
    </source>
</evidence>
<protein>
    <submittedName>
        <fullName evidence="1">Sulfur carrier protein ThiS</fullName>
    </submittedName>
</protein>
<dbReference type="NCBIfam" id="TIGR01683">
    <property type="entry name" value="thiS"/>
    <property type="match status" value="1"/>
</dbReference>
<dbReference type="Gene3D" id="3.10.20.30">
    <property type="match status" value="1"/>
</dbReference>
<dbReference type="CDD" id="cd00565">
    <property type="entry name" value="Ubl_ThiS"/>
    <property type="match status" value="1"/>
</dbReference>
<dbReference type="InterPro" id="IPR016155">
    <property type="entry name" value="Mopterin_synth/thiamin_S_b"/>
</dbReference>
<keyword evidence="2" id="KW-1185">Reference proteome</keyword>
<dbReference type="AlphaFoldDB" id="A0A8J8MKW3"/>
<reference evidence="1" key="1">
    <citation type="submission" date="2020-07" db="EMBL/GenBank/DDBJ databases">
        <title>Vallitalea pronyensis genome.</title>
        <authorList>
            <person name="Postec A."/>
        </authorList>
    </citation>
    <scope>NUCLEOTIDE SEQUENCE</scope>
    <source>
        <strain evidence="1">FatNI3</strain>
    </source>
</reference>
<dbReference type="InterPro" id="IPR003749">
    <property type="entry name" value="ThiS/MoaD-like"/>
</dbReference>
<organism evidence="1 2">
    <name type="scientific">Vallitalea pronyensis</name>
    <dbReference type="NCBI Taxonomy" id="1348613"/>
    <lineage>
        <taxon>Bacteria</taxon>
        <taxon>Bacillati</taxon>
        <taxon>Bacillota</taxon>
        <taxon>Clostridia</taxon>
        <taxon>Lachnospirales</taxon>
        <taxon>Vallitaleaceae</taxon>
        <taxon>Vallitalea</taxon>
    </lineage>
</organism>
<dbReference type="KEGG" id="vpy:HZI73_14330"/>
<dbReference type="InterPro" id="IPR012675">
    <property type="entry name" value="Beta-grasp_dom_sf"/>
</dbReference>
<dbReference type="PANTHER" id="PTHR34472">
    <property type="entry name" value="SULFUR CARRIER PROTEIN THIS"/>
    <property type="match status" value="1"/>
</dbReference>
<accession>A0A8J8MKW3</accession>
<dbReference type="EMBL" id="CP058649">
    <property type="protein sequence ID" value="QUI23391.1"/>
    <property type="molecule type" value="Genomic_DNA"/>
</dbReference>
<sequence>MLVNGKEISLESGITIDHMLEVLSLDKDKVVVEINMEIIQKSNYTTRAINHDDKIEIVRFVGGG</sequence>
<dbReference type="Pfam" id="PF02597">
    <property type="entry name" value="ThiS"/>
    <property type="match status" value="1"/>
</dbReference>
<dbReference type="InterPro" id="IPR010035">
    <property type="entry name" value="Thi_S"/>
</dbReference>